<accession>A0A1H2WBS5</accession>
<dbReference type="InterPro" id="IPR002471">
    <property type="entry name" value="Pept_S9_AS"/>
</dbReference>
<evidence type="ECO:0000313" key="7">
    <source>
        <dbReference type="EMBL" id="SDW77936.1"/>
    </source>
</evidence>
<keyword evidence="8" id="KW-1185">Reference proteome</keyword>
<dbReference type="InterPro" id="IPR002469">
    <property type="entry name" value="Peptidase_S9B_N"/>
</dbReference>
<dbReference type="RefSeq" id="WP_016420677.1">
    <property type="nucleotide sequence ID" value="NZ_FNND01000004.1"/>
</dbReference>
<dbReference type="Gene3D" id="2.140.10.30">
    <property type="entry name" value="Dipeptidylpeptidase IV, N-terminal domain"/>
    <property type="match status" value="1"/>
</dbReference>
<dbReference type="SUPFAM" id="SSF53474">
    <property type="entry name" value="alpha/beta-Hydrolases"/>
    <property type="match status" value="1"/>
</dbReference>
<dbReference type="Gene3D" id="3.40.50.1820">
    <property type="entry name" value="alpha/beta hydrolase"/>
    <property type="match status" value="1"/>
</dbReference>
<feature type="chain" id="PRO_5028812720" evidence="4">
    <location>
        <begin position="22"/>
        <end position="722"/>
    </location>
</feature>
<dbReference type="Pfam" id="PF00326">
    <property type="entry name" value="Peptidase_S9"/>
    <property type="match status" value="1"/>
</dbReference>
<dbReference type="GO" id="GO:0006508">
    <property type="term" value="P:proteolysis"/>
    <property type="evidence" value="ECO:0007669"/>
    <property type="project" value="UniProtKB-KW"/>
</dbReference>
<dbReference type="OrthoDB" id="9812921at2"/>
<evidence type="ECO:0000259" key="6">
    <source>
        <dbReference type="Pfam" id="PF00930"/>
    </source>
</evidence>
<evidence type="ECO:0000256" key="2">
    <source>
        <dbReference type="ARBA" id="ARBA00022801"/>
    </source>
</evidence>
<feature type="signal peptide" evidence="4">
    <location>
        <begin position="1"/>
        <end position="21"/>
    </location>
</feature>
<reference evidence="7 8" key="1">
    <citation type="submission" date="2016-10" db="EMBL/GenBank/DDBJ databases">
        <authorList>
            <person name="Varghese N."/>
            <person name="Submissions S."/>
        </authorList>
    </citation>
    <scope>NUCLEOTIDE SEQUENCE [LARGE SCALE GENOMIC DNA]</scope>
    <source>
        <strain evidence="7 8">DSM 11449</strain>
    </source>
</reference>
<evidence type="ECO:0000256" key="1">
    <source>
        <dbReference type="ARBA" id="ARBA00022670"/>
    </source>
</evidence>
<dbReference type="GO" id="GO:0008239">
    <property type="term" value="F:dipeptidyl-peptidase activity"/>
    <property type="evidence" value="ECO:0007669"/>
    <property type="project" value="TreeGrafter"/>
</dbReference>
<evidence type="ECO:0000256" key="4">
    <source>
        <dbReference type="SAM" id="SignalP"/>
    </source>
</evidence>
<keyword evidence="4" id="KW-0732">Signal</keyword>
<keyword evidence="3" id="KW-0325">Glycoprotein</keyword>
<proteinExistence type="predicted"/>
<dbReference type="Pfam" id="PF00930">
    <property type="entry name" value="DPPIV_N"/>
    <property type="match status" value="1"/>
</dbReference>
<dbReference type="GeneID" id="85017445"/>
<protein>
    <submittedName>
        <fullName evidence="7">Dipeptidyl-peptidase-4</fullName>
    </submittedName>
</protein>
<dbReference type="SUPFAM" id="SSF82171">
    <property type="entry name" value="DPP6 N-terminal domain-like"/>
    <property type="match status" value="1"/>
</dbReference>
<keyword evidence="1" id="KW-0645">Protease</keyword>
<dbReference type="Proteomes" id="UP000182771">
    <property type="component" value="Unassembled WGS sequence"/>
</dbReference>
<feature type="domain" description="Dipeptidylpeptidase IV N-terminal" evidence="6">
    <location>
        <begin position="102"/>
        <end position="437"/>
    </location>
</feature>
<organism evidence="7 8">
    <name type="scientific">Capnocytophaga granulosa</name>
    <dbReference type="NCBI Taxonomy" id="45242"/>
    <lineage>
        <taxon>Bacteria</taxon>
        <taxon>Pseudomonadati</taxon>
        <taxon>Bacteroidota</taxon>
        <taxon>Flavobacteriia</taxon>
        <taxon>Flavobacteriales</taxon>
        <taxon>Flavobacteriaceae</taxon>
        <taxon>Capnocytophaga</taxon>
    </lineage>
</organism>
<dbReference type="EMBL" id="FNND01000004">
    <property type="protein sequence ID" value="SDW77936.1"/>
    <property type="molecule type" value="Genomic_DNA"/>
</dbReference>
<dbReference type="InterPro" id="IPR050278">
    <property type="entry name" value="Serine_Prot_S9B/DPPIV"/>
</dbReference>
<comment type="caution">
    <text evidence="7">The sequence shown here is derived from an EMBL/GenBank/DDBJ whole genome shotgun (WGS) entry which is preliminary data.</text>
</comment>
<dbReference type="FunFam" id="3.40.50.1820:FF:000003">
    <property type="entry name" value="Dipeptidyl peptidase 4"/>
    <property type="match status" value="1"/>
</dbReference>
<sequence length="722" mass="84124">MRTKMNYFWLFLLAISLNMSAQNKLITLKDIWTDYAFYPSGMTNLSALKHTNQYTVLNYDYTNLNYTIDLYNFATLQKEKTLFDTKNYPQIQRINSYTFNQQEDKILIATNKESIFRRSFSADFYVFDLKKQELSKLTDKKIQEPLFSPKGDKVAYVYQNNIYIYDTQSKKEKQVTFDGEKNKIINGTSDWVYEEEFSIVRTFDWNADGTFLAYIRFDEREVPEFSMDVFGTKLYPTQNTFKYPKAGEKNSVVSLYLYDVNGQKDTQIPVDAYYIPRIQWTNEANVLSIQTLNRHQNDFNILFVDAATKQFKSVYHEVDKAYVSITDDLTFLDDNSFIITSEKDGYNHLYHYDKTGKLLRQITQGKWEVTEYYGYNPKAKRIYYQSTEPGSINRGIYSIALSGKDKQALAVEAGTNEATFSPDFSLFINEFSSVKKPNLYTLNDSKTGKVVKEILNNNELEQKIATYKKSTKEFLEITTKNGDKLNAWMIKPADFDENKQYPLFMCQYSGPGSQQVSNSFSGFDDFWYYMLAQKGYIVLCVDGRGTGYKGAAFKKCTYKQLGKYELEDQVEAAKIVGNYKYIDKNRIGIWGWSFGGFMASNCILRGEVFKMSIAVAPVTNWRFYDTVYTERYMQTPQENPEGYDNNSPLTYAKNLNKKFLLVHGTADDNVHVQNSMRLIESLVQYDKQFDWAIYPDKDHGIYGGNTRHHLYEKMTQFILNNL</sequence>
<keyword evidence="2" id="KW-0378">Hydrolase</keyword>
<dbReference type="PROSITE" id="PS00708">
    <property type="entry name" value="PRO_ENDOPEP_SER"/>
    <property type="match status" value="1"/>
</dbReference>
<dbReference type="PANTHER" id="PTHR11731">
    <property type="entry name" value="PROTEASE FAMILY S9B,C DIPEPTIDYL-PEPTIDASE IV-RELATED"/>
    <property type="match status" value="1"/>
</dbReference>
<dbReference type="PANTHER" id="PTHR11731:SF193">
    <property type="entry name" value="DIPEPTIDYL PEPTIDASE 9"/>
    <property type="match status" value="1"/>
</dbReference>
<name>A0A1H2WBS5_9FLAO</name>
<dbReference type="InterPro" id="IPR001375">
    <property type="entry name" value="Peptidase_S9_cat"/>
</dbReference>
<gene>
    <name evidence="7" type="ORF">SAMN05444420_10434</name>
</gene>
<dbReference type="InterPro" id="IPR029058">
    <property type="entry name" value="AB_hydrolase_fold"/>
</dbReference>
<evidence type="ECO:0000313" key="8">
    <source>
        <dbReference type="Proteomes" id="UP000182771"/>
    </source>
</evidence>
<evidence type="ECO:0000259" key="5">
    <source>
        <dbReference type="Pfam" id="PF00326"/>
    </source>
</evidence>
<evidence type="ECO:0000256" key="3">
    <source>
        <dbReference type="ARBA" id="ARBA00023180"/>
    </source>
</evidence>
<dbReference type="AlphaFoldDB" id="A0A1H2WBS5"/>
<dbReference type="GO" id="GO:0004252">
    <property type="term" value="F:serine-type endopeptidase activity"/>
    <property type="evidence" value="ECO:0007669"/>
    <property type="project" value="InterPro"/>
</dbReference>
<feature type="domain" description="Peptidase S9 prolyl oligopeptidase catalytic" evidence="5">
    <location>
        <begin position="528"/>
        <end position="722"/>
    </location>
</feature>